<sequence>MSYTYTRRYTGPLQAVVLDWAGTTVDFGCLAPAGAFMEAFRRHKVEITLEQARGPMGMPKWDHIKAVLAMPAVAAAWVTRYGRRPDDADVDSLYETFLPLQVEVVDRYADVIPGVVDAIASMRQRGMRIGSTTGYPRQVLQVVQKVAAAQGYEPDIAVAAGDTPTGRPGPAMALRCVIELGISPVEACVKIGDTTLDVEEGLNAGMWTIALTDTGNEVGVPLGEWSLLSEERRAALRAPAEERLRRAGAHYVAGSLLGALPLLDDIEARLARGERP</sequence>
<dbReference type="InterPro" id="IPR006323">
    <property type="entry name" value="Phosphonoacetald_hydro"/>
</dbReference>
<comment type="subunit">
    <text evidence="1">Homodimer.</text>
</comment>
<dbReference type="Proteomes" id="UP000584642">
    <property type="component" value="Unassembled WGS sequence"/>
</dbReference>
<dbReference type="HAMAP" id="MF_01375">
    <property type="entry name" value="PhnX"/>
    <property type="match status" value="1"/>
</dbReference>
<dbReference type="InterPro" id="IPR036412">
    <property type="entry name" value="HAD-like_sf"/>
</dbReference>
<comment type="cofactor">
    <cofactor evidence="1">
        <name>Mg(2+)</name>
        <dbReference type="ChEBI" id="CHEBI:18420"/>
    </cofactor>
    <text evidence="1">Binds 1 Mg(2+) ion per subunit.</text>
</comment>
<feature type="binding site" evidence="1">
    <location>
        <position position="21"/>
    </location>
    <ligand>
        <name>Mg(2+)</name>
        <dbReference type="ChEBI" id="CHEBI:18420"/>
    </ligand>
</feature>
<dbReference type="RefSeq" id="WP_180286686.1">
    <property type="nucleotide sequence ID" value="NZ_JABFDB010000047.1"/>
</dbReference>
<feature type="binding site" evidence="1">
    <location>
        <position position="193"/>
    </location>
    <ligand>
        <name>Mg(2+)</name>
        <dbReference type="ChEBI" id="CHEBI:18420"/>
    </ligand>
</feature>
<keyword evidence="3" id="KW-1185">Reference proteome</keyword>
<keyword evidence="1" id="KW-0704">Schiff base</keyword>
<feature type="binding site" evidence="1">
    <location>
        <position position="19"/>
    </location>
    <ligand>
        <name>Mg(2+)</name>
        <dbReference type="ChEBI" id="CHEBI:18420"/>
    </ligand>
</feature>
<protein>
    <recommendedName>
        <fullName evidence="1">Phosphonoacetaldehyde hydrolase</fullName>
        <shortName evidence="1">Phosphonatase</shortName>
        <ecNumber evidence="1">3.11.1.1</ecNumber>
    </recommendedName>
    <alternativeName>
        <fullName evidence="1">Phosphonoacetaldehyde phosphonohydrolase</fullName>
    </alternativeName>
</protein>
<dbReference type="NCBIfam" id="TIGR01422">
    <property type="entry name" value="phosphonatase"/>
    <property type="match status" value="1"/>
</dbReference>
<evidence type="ECO:0000313" key="3">
    <source>
        <dbReference type="Proteomes" id="UP000584642"/>
    </source>
</evidence>
<dbReference type="InterPro" id="IPR023198">
    <property type="entry name" value="PGP-like_dom2"/>
</dbReference>
<dbReference type="SFLD" id="SFLDG01129">
    <property type="entry name" value="C1.5:_HAD__Beta-PGM__Phosphata"/>
    <property type="match status" value="1"/>
</dbReference>
<feature type="active site" description="Nucleophile" evidence="1">
    <location>
        <position position="19"/>
    </location>
</feature>
<gene>
    <name evidence="1" type="primary">phnX</name>
    <name evidence="2" type="ORF">HND93_34860</name>
</gene>
<keyword evidence="1" id="KW-0460">Magnesium</keyword>
<dbReference type="EMBL" id="JABFDB010000047">
    <property type="protein sequence ID" value="NYZ24913.1"/>
    <property type="molecule type" value="Genomic_DNA"/>
</dbReference>
<dbReference type="Pfam" id="PF00702">
    <property type="entry name" value="Hydrolase"/>
    <property type="match status" value="1"/>
</dbReference>
<organism evidence="2 3">
    <name type="scientific">Azospirillum oleiclasticum</name>
    <dbReference type="NCBI Taxonomy" id="2735135"/>
    <lineage>
        <taxon>Bacteria</taxon>
        <taxon>Pseudomonadati</taxon>
        <taxon>Pseudomonadota</taxon>
        <taxon>Alphaproteobacteria</taxon>
        <taxon>Rhodospirillales</taxon>
        <taxon>Azospirillaceae</taxon>
        <taxon>Azospirillum</taxon>
    </lineage>
</organism>
<dbReference type="EC" id="3.11.1.1" evidence="1"/>
<comment type="similarity">
    <text evidence="1">Belongs to the HAD-like hydrolase superfamily. PhnX family.</text>
</comment>
<evidence type="ECO:0000256" key="1">
    <source>
        <dbReference type="HAMAP-Rule" id="MF_01375"/>
    </source>
</evidence>
<proteinExistence type="inferred from homology"/>
<dbReference type="InterPro" id="IPR023214">
    <property type="entry name" value="HAD_sf"/>
</dbReference>
<dbReference type="PANTHER" id="PTHR43434">
    <property type="entry name" value="PHOSPHOGLYCOLATE PHOSPHATASE"/>
    <property type="match status" value="1"/>
</dbReference>
<reference evidence="2 3" key="1">
    <citation type="submission" date="2020-05" db="EMBL/GenBank/DDBJ databases">
        <title>Azospirillum oleiclasticum sp. nov, a nitrogen-fixing and heavy crude oil-emulsifying bacterium isolated from the crude oil of Yumen Oilfield.</title>
        <authorList>
            <person name="Wu D."/>
            <person name="Cai M."/>
            <person name="Zhang X."/>
        </authorList>
    </citation>
    <scope>NUCLEOTIDE SEQUENCE [LARGE SCALE GENOMIC DNA]</scope>
    <source>
        <strain evidence="2 3">ROY-1-1-2</strain>
    </source>
</reference>
<dbReference type="PANTHER" id="PTHR43434:SF19">
    <property type="entry name" value="PHOSPHONOACETALDEHYDE HYDROLASE"/>
    <property type="match status" value="1"/>
</dbReference>
<dbReference type="SFLD" id="SFLDG01135">
    <property type="entry name" value="C1.5.6:_HAD__Beta-PGM__Phospha"/>
    <property type="match status" value="1"/>
</dbReference>
<dbReference type="InterPro" id="IPR050155">
    <property type="entry name" value="HAD-like_hydrolase_sf"/>
</dbReference>
<keyword evidence="1" id="KW-0479">Metal-binding</keyword>
<dbReference type="Gene3D" id="3.40.50.1000">
    <property type="entry name" value="HAD superfamily/HAD-like"/>
    <property type="match status" value="1"/>
</dbReference>
<name>A0ABX2TKU8_9PROT</name>
<comment type="catalytic activity">
    <reaction evidence="1">
        <text>phosphonoacetaldehyde + H2O = acetaldehyde + phosphate + H(+)</text>
        <dbReference type="Rhea" id="RHEA:18905"/>
        <dbReference type="ChEBI" id="CHEBI:15343"/>
        <dbReference type="ChEBI" id="CHEBI:15377"/>
        <dbReference type="ChEBI" id="CHEBI:15378"/>
        <dbReference type="ChEBI" id="CHEBI:43474"/>
        <dbReference type="ChEBI" id="CHEBI:58383"/>
        <dbReference type="EC" id="3.11.1.1"/>
    </reaction>
</comment>
<comment type="caution">
    <text evidence="2">The sequence shown here is derived from an EMBL/GenBank/DDBJ whole genome shotgun (WGS) entry which is preliminary data.</text>
</comment>
<feature type="active site" description="Schiff-base intermediate with substrate" evidence="1">
    <location>
        <position position="60"/>
    </location>
</feature>
<accession>A0ABX2TKU8</accession>
<dbReference type="GO" id="GO:0050194">
    <property type="term" value="F:phosphonoacetaldehyde hydrolase activity"/>
    <property type="evidence" value="ECO:0007669"/>
    <property type="project" value="UniProtKB-EC"/>
</dbReference>
<dbReference type="SFLD" id="SFLDS00003">
    <property type="entry name" value="Haloacid_Dehalogenase"/>
    <property type="match status" value="1"/>
</dbReference>
<dbReference type="SUPFAM" id="SSF56784">
    <property type="entry name" value="HAD-like"/>
    <property type="match status" value="1"/>
</dbReference>
<keyword evidence="1 2" id="KW-0378">Hydrolase</keyword>
<dbReference type="Gene3D" id="1.10.150.240">
    <property type="entry name" value="Putative phosphatase, domain 2"/>
    <property type="match status" value="1"/>
</dbReference>
<evidence type="ECO:0000313" key="2">
    <source>
        <dbReference type="EMBL" id="NYZ24913.1"/>
    </source>
</evidence>
<comment type="function">
    <text evidence="1">Involved in phosphonate degradation.</text>
</comment>